<dbReference type="Gene3D" id="3.40.50.150">
    <property type="entry name" value="Vaccinia Virus protein VP39"/>
    <property type="match status" value="1"/>
</dbReference>
<dbReference type="PANTHER" id="PTHR45904">
    <property type="entry name" value="TRNA (URACIL-5-)-METHYLTRANSFERASE"/>
    <property type="match status" value="1"/>
</dbReference>
<feature type="compositionally biased region" description="Low complexity" evidence="6">
    <location>
        <begin position="280"/>
        <end position="321"/>
    </location>
</feature>
<gene>
    <name evidence="7" type="ORF">ETH_00041725</name>
</gene>
<keyword evidence="8" id="KW-1185">Reference proteome</keyword>
<dbReference type="GO" id="GO:0032259">
    <property type="term" value="P:methylation"/>
    <property type="evidence" value="ECO:0007669"/>
    <property type="project" value="UniProtKB-KW"/>
</dbReference>
<evidence type="ECO:0000256" key="3">
    <source>
        <dbReference type="ARBA" id="ARBA00022691"/>
    </source>
</evidence>
<name>U6L7R1_EIMTE</name>
<dbReference type="SUPFAM" id="SSF53335">
    <property type="entry name" value="S-adenosyl-L-methionine-dependent methyltransferases"/>
    <property type="match status" value="1"/>
</dbReference>
<accession>U6L7R1</accession>
<evidence type="ECO:0000313" key="8">
    <source>
        <dbReference type="Proteomes" id="UP000030747"/>
    </source>
</evidence>
<reference evidence="7" key="2">
    <citation type="submission" date="2013-10" db="EMBL/GenBank/DDBJ databases">
        <authorList>
            <person name="Aslett M."/>
        </authorList>
    </citation>
    <scope>NUCLEOTIDE SEQUENCE [LARGE SCALE GENOMIC DNA]</scope>
    <source>
        <strain evidence="7">Houghton</strain>
    </source>
</reference>
<evidence type="ECO:0000256" key="5">
    <source>
        <dbReference type="PROSITE-ProRule" id="PRU10015"/>
    </source>
</evidence>
<feature type="binding site" evidence="4">
    <location>
        <position position="149"/>
    </location>
    <ligand>
        <name>S-adenosyl-L-methionine</name>
        <dbReference type="ChEBI" id="CHEBI:59789"/>
    </ligand>
</feature>
<dbReference type="Pfam" id="PF05958">
    <property type="entry name" value="tRNA_U5-meth_tr"/>
    <property type="match status" value="1"/>
</dbReference>
<comment type="caution">
    <text evidence="4">Lacks conserved residue(s) required for the propagation of feature annotation.</text>
</comment>
<dbReference type="EMBL" id="HG677358">
    <property type="protein sequence ID" value="CDJ44609.1"/>
    <property type="molecule type" value="Genomic_DNA"/>
</dbReference>
<dbReference type="OrthoDB" id="10250660at2759"/>
<keyword evidence="3 4" id="KW-0949">S-adenosyl-L-methionine</keyword>
<reference evidence="7" key="1">
    <citation type="submission" date="2013-10" db="EMBL/GenBank/DDBJ databases">
        <title>Genomic analysis of the causative agents of coccidiosis in chickens.</title>
        <authorList>
            <person name="Reid A.J."/>
            <person name="Blake D."/>
            <person name="Billington K."/>
            <person name="Browne H."/>
            <person name="Dunn M."/>
            <person name="Hung S."/>
            <person name="Kawahara F."/>
            <person name="Miranda-Saavedra D."/>
            <person name="Mourier T."/>
            <person name="Nagra H."/>
            <person name="Otto T.D."/>
            <person name="Rawlings N."/>
            <person name="Sanchez A."/>
            <person name="Sanders M."/>
            <person name="Subramaniam C."/>
            <person name="Tay Y."/>
            <person name="Dear P."/>
            <person name="Doerig C."/>
            <person name="Gruber A."/>
            <person name="Parkinson J."/>
            <person name="Shirley M."/>
            <person name="Wan K.L."/>
            <person name="Berriman M."/>
            <person name="Tomley F."/>
            <person name="Pain A."/>
        </authorList>
    </citation>
    <scope>NUCLEOTIDE SEQUENCE [LARGE SCALE GENOMIC DNA]</scope>
    <source>
        <strain evidence="7">Houghton</strain>
    </source>
</reference>
<evidence type="ECO:0000256" key="2">
    <source>
        <dbReference type="ARBA" id="ARBA00022679"/>
    </source>
</evidence>
<dbReference type="PROSITE" id="PS01230">
    <property type="entry name" value="TRMA_1"/>
    <property type="match status" value="1"/>
</dbReference>
<dbReference type="RefSeq" id="XP_013235357.1">
    <property type="nucleotide sequence ID" value="XM_013379903.1"/>
</dbReference>
<dbReference type="InterPro" id="IPR010280">
    <property type="entry name" value="U5_MeTrfase_fam"/>
</dbReference>
<dbReference type="InterPro" id="IPR030390">
    <property type="entry name" value="MeTrfase_TrmA_AS"/>
</dbReference>
<dbReference type="GO" id="GO:0003723">
    <property type="term" value="F:RNA binding"/>
    <property type="evidence" value="ECO:0007669"/>
    <property type="project" value="TreeGrafter"/>
</dbReference>
<dbReference type="CDD" id="cd02440">
    <property type="entry name" value="AdoMet_MTases"/>
    <property type="match status" value="1"/>
</dbReference>
<comment type="similarity">
    <text evidence="4">Belongs to the class I-like SAM-binding methyltransferase superfamily. RNA M5U methyltransferase family.</text>
</comment>
<dbReference type="VEuPathDB" id="ToxoDB:ETH_00041725"/>
<protein>
    <submittedName>
        <fullName evidence="7">23S rRNA (Uracil-5-)-methyltransferase rumA, related</fullName>
    </submittedName>
</protein>
<dbReference type="GO" id="GO:0006396">
    <property type="term" value="P:RNA processing"/>
    <property type="evidence" value="ECO:0007669"/>
    <property type="project" value="InterPro"/>
</dbReference>
<proteinExistence type="inferred from homology"/>
<dbReference type="InterPro" id="IPR045850">
    <property type="entry name" value="TRM2_met"/>
</dbReference>
<dbReference type="AlphaFoldDB" id="U6L7R1"/>
<dbReference type="GeneID" id="25257385"/>
<dbReference type="VEuPathDB" id="ToxoDB:ETH2_0537300"/>
<evidence type="ECO:0000256" key="1">
    <source>
        <dbReference type="ARBA" id="ARBA00022603"/>
    </source>
</evidence>
<dbReference type="PANTHER" id="PTHR45904:SF2">
    <property type="entry name" value="TRNA (URACIL-5-)-METHYLTRANSFERASE HOMOLOG A"/>
    <property type="match status" value="1"/>
</dbReference>
<evidence type="ECO:0000256" key="4">
    <source>
        <dbReference type="PROSITE-ProRule" id="PRU01024"/>
    </source>
</evidence>
<keyword evidence="2 4" id="KW-0808">Transferase</keyword>
<feature type="binding site" evidence="4">
    <location>
        <position position="28"/>
    </location>
    <ligand>
        <name>S-adenosyl-L-methionine</name>
        <dbReference type="ChEBI" id="CHEBI:59789"/>
    </ligand>
</feature>
<dbReference type="OMA" id="SNCAGSK"/>
<feature type="binding site" evidence="4">
    <location>
        <position position="98"/>
    </location>
    <ligand>
        <name>S-adenosyl-L-methionine</name>
        <dbReference type="ChEBI" id="CHEBI:59789"/>
    </ligand>
</feature>
<feature type="region of interest" description="Disordered" evidence="6">
    <location>
        <begin position="256"/>
        <end position="332"/>
    </location>
</feature>
<evidence type="ECO:0000313" key="7">
    <source>
        <dbReference type="EMBL" id="CDJ44609.1"/>
    </source>
</evidence>
<keyword evidence="1 4" id="KW-0489">Methyltransferase</keyword>
<feature type="active site" description="Nucleophile" evidence="4">
    <location>
        <position position="177"/>
    </location>
</feature>
<evidence type="ECO:0000256" key="6">
    <source>
        <dbReference type="SAM" id="MobiDB-lite"/>
    </source>
</evidence>
<dbReference type="GO" id="GO:0008173">
    <property type="term" value="F:RNA methyltransferase activity"/>
    <property type="evidence" value="ECO:0007669"/>
    <property type="project" value="InterPro"/>
</dbReference>
<dbReference type="InterPro" id="IPR029063">
    <property type="entry name" value="SAM-dependent_MTases_sf"/>
</dbReference>
<organism evidence="7 8">
    <name type="scientific">Eimeria tenella</name>
    <name type="common">Coccidian parasite</name>
    <dbReference type="NCBI Taxonomy" id="5802"/>
    <lineage>
        <taxon>Eukaryota</taxon>
        <taxon>Sar</taxon>
        <taxon>Alveolata</taxon>
        <taxon>Apicomplexa</taxon>
        <taxon>Conoidasida</taxon>
        <taxon>Coccidia</taxon>
        <taxon>Eucoccidiorida</taxon>
        <taxon>Eimeriorina</taxon>
        <taxon>Eimeriidae</taxon>
        <taxon>Eimeria</taxon>
    </lineage>
</organism>
<sequence>MEKIYGADELEQRLCGLRFLVGPASFFQTNTPACEVMYKAVLQLLLPLPPSGPLLDVCSGAGTIALCAAAAIKNAAAAAGSSNGSSSSSSSRRVIGIEAVASAVEDARRNAKLNGLDTDVEFIAGKAEDVLPGLLEEFSAESYISAAVDPPRMGLHAKVLKALKHCRQLGKLVYVSCNCKTLVENLLELCADDCNDPFQPVAAAPVDMFPHTLHCEAVVLLARRSRAAAAAAEYSSSKRAALLALTAVEPARAAAAAAEAATSSEDEEEAARRKAPRTPPSSSASSSSTGSSSTGSSEGSSSSNCAGSKASSNAQLATAAAPDWNGYNPLLD</sequence>
<dbReference type="Proteomes" id="UP000030747">
    <property type="component" value="Unassembled WGS sequence"/>
</dbReference>
<dbReference type="PROSITE" id="PS51687">
    <property type="entry name" value="SAM_MT_RNA_M5U"/>
    <property type="match status" value="1"/>
</dbReference>
<feature type="active site" evidence="5">
    <location>
        <position position="177"/>
    </location>
</feature>